<evidence type="ECO:0000256" key="1">
    <source>
        <dbReference type="SAM" id="MobiDB-lite"/>
    </source>
</evidence>
<evidence type="ECO:0008006" key="4">
    <source>
        <dbReference type="Google" id="ProtNLM"/>
    </source>
</evidence>
<accession>A0A5C5YBM3</accession>
<dbReference type="OrthoDB" id="219504at2"/>
<evidence type="ECO:0000313" key="2">
    <source>
        <dbReference type="EMBL" id="TWT71821.1"/>
    </source>
</evidence>
<dbReference type="EMBL" id="SJPL01000001">
    <property type="protein sequence ID" value="TWT71821.1"/>
    <property type="molecule type" value="Genomic_DNA"/>
</dbReference>
<feature type="region of interest" description="Disordered" evidence="1">
    <location>
        <begin position="881"/>
        <end position="900"/>
    </location>
</feature>
<comment type="caution">
    <text evidence="2">The sequence shown here is derived from an EMBL/GenBank/DDBJ whole genome shotgun (WGS) entry which is preliminary data.</text>
</comment>
<feature type="region of interest" description="Disordered" evidence="1">
    <location>
        <begin position="548"/>
        <end position="573"/>
    </location>
</feature>
<reference evidence="2 3" key="1">
    <citation type="submission" date="2019-02" db="EMBL/GenBank/DDBJ databases">
        <title>Deep-cultivation of Planctomycetes and their phenomic and genomic characterization uncovers novel biology.</title>
        <authorList>
            <person name="Wiegand S."/>
            <person name="Jogler M."/>
            <person name="Boedeker C."/>
            <person name="Pinto D."/>
            <person name="Vollmers J."/>
            <person name="Rivas-Marin E."/>
            <person name="Kohn T."/>
            <person name="Peeters S.H."/>
            <person name="Heuer A."/>
            <person name="Rast P."/>
            <person name="Oberbeckmann S."/>
            <person name="Bunk B."/>
            <person name="Jeske O."/>
            <person name="Meyerdierks A."/>
            <person name="Storesund J.E."/>
            <person name="Kallscheuer N."/>
            <person name="Luecker S."/>
            <person name="Lage O.M."/>
            <person name="Pohl T."/>
            <person name="Merkel B.J."/>
            <person name="Hornburger P."/>
            <person name="Mueller R.-W."/>
            <person name="Bruemmer F."/>
            <person name="Labrenz M."/>
            <person name="Spormann A.M."/>
            <person name="Op Den Camp H."/>
            <person name="Overmann J."/>
            <person name="Amann R."/>
            <person name="Jetten M.S.M."/>
            <person name="Mascher T."/>
            <person name="Medema M.H."/>
            <person name="Devos D.P."/>
            <person name="Kaster A.-K."/>
            <person name="Ovreas L."/>
            <person name="Rohde M."/>
            <person name="Galperin M.Y."/>
            <person name="Jogler C."/>
        </authorList>
    </citation>
    <scope>NUCLEOTIDE SEQUENCE [LARGE SCALE GENOMIC DNA]</scope>
    <source>
        <strain evidence="2 3">Pan14r</strain>
    </source>
</reference>
<organism evidence="2 3">
    <name type="scientific">Crateriforma conspicua</name>
    <dbReference type="NCBI Taxonomy" id="2527996"/>
    <lineage>
        <taxon>Bacteria</taxon>
        <taxon>Pseudomonadati</taxon>
        <taxon>Planctomycetota</taxon>
        <taxon>Planctomycetia</taxon>
        <taxon>Planctomycetales</taxon>
        <taxon>Planctomycetaceae</taxon>
        <taxon>Crateriforma</taxon>
    </lineage>
</organism>
<feature type="compositionally biased region" description="Low complexity" evidence="1">
    <location>
        <begin position="561"/>
        <end position="570"/>
    </location>
</feature>
<gene>
    <name evidence="2" type="ORF">Pan14r_41380</name>
</gene>
<dbReference type="RefSeq" id="WP_146440024.1">
    <property type="nucleotide sequence ID" value="NZ_SJPL01000001.1"/>
</dbReference>
<evidence type="ECO:0000313" key="3">
    <source>
        <dbReference type="Proteomes" id="UP000317238"/>
    </source>
</evidence>
<proteinExistence type="predicted"/>
<sequence length="1087" mass="117051">MMQHSKDYFLALGVLIAAALTYQTATDWWLRPPQIESVPMAEQASLRPRESLAYLFPEDAWQRGTCQQLQMRDAVLLFGELIRDEGNRMTAKPVTVVYGRDLAIDRAERPLILEAETAEIEFDGSLNLDSMGENAPPIKTANLIGNVHVHGGAPSLSKATAVPATDSPAIDIRTSYISVDRQKIWTTQQIDMSFGDVKLVGRDLTLHLMEAAGPAADNLQSIVDRMELIYLDQLTVPMRDMPGSVLSMESGGGIEFDFGVNELTLHDSVAFVLQTPGQDDDRFDCAELTLTLRDPLNRKLRREGPLDWISQVQAVGSSDAPASLYMPSRGFGLVADDIFFDAQRGVLRVSNPLETSNDASANSQQTKLVTMRYNGIVAGLQQMVYEFDPRQPRVLGRLLAAGAGRIRIEMENSPVRHLAWSEGLEIKPTETRHHAATPLDAPAGTLITRGSAGGTSIDGESGPPITLAATQVNVDGNVQAILSAGGAFSAAHVRCDLQPSRFSDDETSLVPSGFIAKEAVLLDTPTIRAMTDSLTLVFQEVDPAATKTDSMLSTTGREAGDSGATSGDTSGVRRWVVQPGPADGPAEPVARPRPEIAGRQIAAKLRIADRDLTAEDLSVRGNVRLTHVVNVGQQALDAVLQGDQLRLTGGGGSERISLFSGPNRPARLDLGDGFFAGPALHIRPMDNVVEINEAGQFQMPTAILPSGLAGEPADAKDDGQPPSLKWTTAPRCHFAGGMIFDGRQIRLRGGVTIDAAMTHRDQPWQFQLRGDSLVADLTDGVQLRDMKTLRQATLARVALLREGDLPVSIEAVSNNLNGQTQSRHLLRAPSLVYLPDSGGQLLAEGPGAYWAWLLQEKANSISGASGGDDSQPRPRTTLEAAQLASRQQNEAARSSPIADVDTPTLQGVHLTYYDRMVGSLQNQSLTFHRDVQIGTRAVPDWETPVDVTRMQHLASGDATIRCQRLQLGVDPASLAPSLAGAATRSFELLADGGVLFRSLQDEVTREIAASRAAYQSGKSLFTLQGAPGNALQMRQSRPGAEPMFLTGENMSIQDPMSPNMKVQMNVTGFHYGPGGGSQAAQNQGNLR</sequence>
<protein>
    <recommendedName>
        <fullName evidence="4">Organic solvent tolerance-like N-terminal domain-containing protein</fullName>
    </recommendedName>
</protein>
<keyword evidence="3" id="KW-1185">Reference proteome</keyword>
<dbReference type="AlphaFoldDB" id="A0A5C5YBM3"/>
<dbReference type="Proteomes" id="UP000317238">
    <property type="component" value="Unassembled WGS sequence"/>
</dbReference>
<name>A0A5C5YBM3_9PLAN</name>